<dbReference type="EMBL" id="JADWDJ010000013">
    <property type="protein sequence ID" value="KAG5271084.1"/>
    <property type="molecule type" value="Genomic_DNA"/>
</dbReference>
<dbReference type="AlphaFoldDB" id="A0AAV6G7L3"/>
<dbReference type="Gene3D" id="3.10.200.10">
    <property type="entry name" value="Alpha carbonic anhydrase"/>
    <property type="match status" value="1"/>
</dbReference>
<sequence>MCVCVCVCVRPFCDCVWDRREGMDACGTSLVLILLFWLGAGSRAADIYWTYSGQMGQPQWSEFFPDCGGSGQSPINVDSAQTKFEPRLPAIRPLGYSQHSNEPFTLSNNGHTVVMPLPSWMGIGGLPWQFSAVQLHLHWGNGASVATGSEHTINGRSTAAELHIVHYNSELYENISMAMTQRDGLAVLGVLMEVGEETNQAYANIINYLSRIRHAGDKVTIPAFDIQTLLPKDLRSYYRYNGSLTTPPCYQSVLWTVFQETVKLSLPQLVKLETLLYSTEEGSSDPLVLQDNYRATQPLNQRVVLASFKHTGVKVYNAGEIAAIVMGSLCGCVGLAVIIRFIIKTIRSKDMEKALKQDMALKTATESSKSAEPTQSEP</sequence>
<protein>
    <recommendedName>
        <fullName evidence="2">carbonic anhydrase</fullName>
        <ecNumber evidence="2">4.2.1.1</ecNumber>
    </recommendedName>
</protein>
<evidence type="ECO:0000256" key="5">
    <source>
        <dbReference type="ARBA" id="ARBA00023180"/>
    </source>
</evidence>
<name>A0AAV6G7L3_9TELE</name>
<keyword evidence="6" id="KW-0456">Lyase</keyword>
<keyword evidence="5" id="KW-0325">Glycoprotein</keyword>
<evidence type="ECO:0000313" key="9">
    <source>
        <dbReference type="EMBL" id="KAG5271084.1"/>
    </source>
</evidence>
<dbReference type="PANTHER" id="PTHR18952">
    <property type="entry name" value="CARBONIC ANHYDRASE"/>
    <property type="match status" value="1"/>
</dbReference>
<evidence type="ECO:0000256" key="4">
    <source>
        <dbReference type="ARBA" id="ARBA00022833"/>
    </source>
</evidence>
<dbReference type="SMART" id="SM01057">
    <property type="entry name" value="Carb_anhydrase"/>
    <property type="match status" value="1"/>
</dbReference>
<comment type="caution">
    <text evidence="9">The sequence shown here is derived from an EMBL/GenBank/DDBJ whole genome shotgun (WGS) entry which is preliminary data.</text>
</comment>
<dbReference type="GO" id="GO:0008270">
    <property type="term" value="F:zinc ion binding"/>
    <property type="evidence" value="ECO:0007669"/>
    <property type="project" value="InterPro"/>
</dbReference>
<dbReference type="FunFam" id="3.10.200.10:FF:000003">
    <property type="entry name" value="Carbonic anhydrase 12"/>
    <property type="match status" value="1"/>
</dbReference>
<evidence type="ECO:0000259" key="8">
    <source>
        <dbReference type="PROSITE" id="PS51144"/>
    </source>
</evidence>
<keyword evidence="4" id="KW-0862">Zinc</keyword>
<dbReference type="GO" id="GO:0005886">
    <property type="term" value="C:plasma membrane"/>
    <property type="evidence" value="ECO:0007669"/>
    <property type="project" value="TreeGrafter"/>
</dbReference>
<dbReference type="Proteomes" id="UP000823561">
    <property type="component" value="Chromosome 13"/>
</dbReference>
<evidence type="ECO:0000256" key="6">
    <source>
        <dbReference type="ARBA" id="ARBA00023239"/>
    </source>
</evidence>
<gene>
    <name evidence="9" type="ORF">AALO_G00175720</name>
</gene>
<organism evidence="9 10">
    <name type="scientific">Alosa alosa</name>
    <name type="common">allis shad</name>
    <dbReference type="NCBI Taxonomy" id="278164"/>
    <lineage>
        <taxon>Eukaryota</taxon>
        <taxon>Metazoa</taxon>
        <taxon>Chordata</taxon>
        <taxon>Craniata</taxon>
        <taxon>Vertebrata</taxon>
        <taxon>Euteleostomi</taxon>
        <taxon>Actinopterygii</taxon>
        <taxon>Neopterygii</taxon>
        <taxon>Teleostei</taxon>
        <taxon>Clupei</taxon>
        <taxon>Clupeiformes</taxon>
        <taxon>Clupeoidei</taxon>
        <taxon>Clupeidae</taxon>
        <taxon>Alosa</taxon>
    </lineage>
</organism>
<dbReference type="PANTHER" id="PTHR18952:SF84">
    <property type="entry name" value="CARBONIC ANHYDRASE 14"/>
    <property type="match status" value="1"/>
</dbReference>
<dbReference type="InterPro" id="IPR001148">
    <property type="entry name" value="CA_dom"/>
</dbReference>
<dbReference type="GO" id="GO:0004089">
    <property type="term" value="F:carbonate dehydratase activity"/>
    <property type="evidence" value="ECO:0007669"/>
    <property type="project" value="UniProtKB-EC"/>
</dbReference>
<keyword evidence="3" id="KW-0479">Metal-binding</keyword>
<evidence type="ECO:0000256" key="1">
    <source>
        <dbReference type="ARBA" id="ARBA00010718"/>
    </source>
</evidence>
<dbReference type="InterPro" id="IPR023561">
    <property type="entry name" value="Carbonic_anhydrase_a-class"/>
</dbReference>
<feature type="domain" description="Alpha-carbonic anhydrase" evidence="8">
    <location>
        <begin position="47"/>
        <end position="308"/>
    </location>
</feature>
<comment type="similarity">
    <text evidence="1">Belongs to the alpha-carbonic anhydrase family.</text>
</comment>
<proteinExistence type="inferred from homology"/>
<accession>A0AAV6G7L3</accession>
<evidence type="ECO:0000256" key="7">
    <source>
        <dbReference type="SAM" id="Phobius"/>
    </source>
</evidence>
<dbReference type="EC" id="4.2.1.1" evidence="2"/>
<feature type="transmembrane region" description="Helical" evidence="7">
    <location>
        <begin position="321"/>
        <end position="343"/>
    </location>
</feature>
<keyword evidence="7" id="KW-0812">Transmembrane</keyword>
<keyword evidence="10" id="KW-1185">Reference proteome</keyword>
<evidence type="ECO:0000256" key="2">
    <source>
        <dbReference type="ARBA" id="ARBA00012925"/>
    </source>
</evidence>
<evidence type="ECO:0000313" key="10">
    <source>
        <dbReference type="Proteomes" id="UP000823561"/>
    </source>
</evidence>
<reference evidence="9" key="1">
    <citation type="submission" date="2020-10" db="EMBL/GenBank/DDBJ databases">
        <title>Chromosome-scale genome assembly of the Allis shad, Alosa alosa.</title>
        <authorList>
            <person name="Margot Z."/>
            <person name="Christophe K."/>
            <person name="Cabau C."/>
            <person name="Louis A."/>
            <person name="Berthelot C."/>
            <person name="Parey E."/>
            <person name="Roest Crollius H."/>
            <person name="Montfort J."/>
            <person name="Robinson-Rechavi M."/>
            <person name="Bucao C."/>
            <person name="Bouchez O."/>
            <person name="Gislard M."/>
            <person name="Lluch J."/>
            <person name="Milhes M."/>
            <person name="Lampietro C."/>
            <person name="Lopez Roques C."/>
            <person name="Donnadieu C."/>
            <person name="Braasch I."/>
            <person name="Desvignes T."/>
            <person name="Postlethwait J."/>
            <person name="Bobe J."/>
            <person name="Guiguen Y."/>
        </authorList>
    </citation>
    <scope>NUCLEOTIDE SEQUENCE</scope>
    <source>
        <strain evidence="9">M-15738</strain>
        <tissue evidence="9">Blood</tissue>
    </source>
</reference>
<keyword evidence="7" id="KW-0472">Membrane</keyword>
<dbReference type="PROSITE" id="PS51144">
    <property type="entry name" value="ALPHA_CA_2"/>
    <property type="match status" value="1"/>
</dbReference>
<evidence type="ECO:0000256" key="3">
    <source>
        <dbReference type="ARBA" id="ARBA00022723"/>
    </source>
</evidence>
<dbReference type="SUPFAM" id="SSF51069">
    <property type="entry name" value="Carbonic anhydrase"/>
    <property type="match status" value="1"/>
</dbReference>
<dbReference type="InterPro" id="IPR036398">
    <property type="entry name" value="CA_dom_sf"/>
</dbReference>
<dbReference type="Pfam" id="PF00194">
    <property type="entry name" value="Carb_anhydrase"/>
    <property type="match status" value="1"/>
</dbReference>
<keyword evidence="7" id="KW-1133">Transmembrane helix</keyword>